<dbReference type="InterPro" id="IPR011990">
    <property type="entry name" value="TPR-like_helical_dom_sf"/>
</dbReference>
<keyword evidence="2" id="KW-0802">TPR repeat</keyword>
<protein>
    <submittedName>
        <fullName evidence="3">Uncharacterized protein</fullName>
    </submittedName>
</protein>
<evidence type="ECO:0000256" key="2">
    <source>
        <dbReference type="ARBA" id="ARBA00022803"/>
    </source>
</evidence>
<dbReference type="PANTHER" id="PTHR44943:SF4">
    <property type="entry name" value="TPR REPEAT-CONTAINING PROTEIN MJ0798"/>
    <property type="match status" value="1"/>
</dbReference>
<name>X0UJ47_9ZZZZ</name>
<gene>
    <name evidence="3" type="ORF">S01H1_32748</name>
</gene>
<dbReference type="PANTHER" id="PTHR44943">
    <property type="entry name" value="CELLULOSE SYNTHASE OPERON PROTEIN C"/>
    <property type="match status" value="1"/>
</dbReference>
<dbReference type="InterPro" id="IPR051685">
    <property type="entry name" value="Ycf3/AcsC/BcsC/TPR_MFPF"/>
</dbReference>
<dbReference type="SUPFAM" id="SSF48452">
    <property type="entry name" value="TPR-like"/>
    <property type="match status" value="1"/>
</dbReference>
<accession>X0UJ47</accession>
<sequence>KQEHWEFDWSNPLNLDLWFYDGYCLEIAFEIPKYGTSDKPYEIEVKGILDAEALGRCDDDLKKNPGDKKAWVDKGCSFSASYDWAMAVACFDKALEIDPKYKEAWLQKGKALPRGPGCDQLKRIACFDEALSIDPDYKEAWLGKADALYLLNFPRKIRDAIECIDRALEIDPQNDDALDKREFFVHKAEEFSDEQ</sequence>
<dbReference type="Pfam" id="PF13181">
    <property type="entry name" value="TPR_8"/>
    <property type="match status" value="1"/>
</dbReference>
<evidence type="ECO:0000256" key="1">
    <source>
        <dbReference type="ARBA" id="ARBA00022737"/>
    </source>
</evidence>
<reference evidence="3" key="1">
    <citation type="journal article" date="2014" name="Front. Microbiol.">
        <title>High frequency of phylogenetically diverse reductive dehalogenase-homologous genes in deep subseafloor sedimentary metagenomes.</title>
        <authorList>
            <person name="Kawai M."/>
            <person name="Futagami T."/>
            <person name="Toyoda A."/>
            <person name="Takaki Y."/>
            <person name="Nishi S."/>
            <person name="Hori S."/>
            <person name="Arai W."/>
            <person name="Tsubouchi T."/>
            <person name="Morono Y."/>
            <person name="Uchiyama I."/>
            <person name="Ito T."/>
            <person name="Fujiyama A."/>
            <person name="Inagaki F."/>
            <person name="Takami H."/>
        </authorList>
    </citation>
    <scope>NUCLEOTIDE SEQUENCE</scope>
    <source>
        <strain evidence="3">Expedition CK06-06</strain>
    </source>
</reference>
<keyword evidence="1" id="KW-0677">Repeat</keyword>
<dbReference type="EMBL" id="BARS01020296">
    <property type="protein sequence ID" value="GAG05630.1"/>
    <property type="molecule type" value="Genomic_DNA"/>
</dbReference>
<dbReference type="InterPro" id="IPR019734">
    <property type="entry name" value="TPR_rpt"/>
</dbReference>
<feature type="non-terminal residue" evidence="3">
    <location>
        <position position="1"/>
    </location>
</feature>
<proteinExistence type="predicted"/>
<dbReference type="PROSITE" id="PS50005">
    <property type="entry name" value="TPR"/>
    <property type="match status" value="1"/>
</dbReference>
<organism evidence="3">
    <name type="scientific">marine sediment metagenome</name>
    <dbReference type="NCBI Taxonomy" id="412755"/>
    <lineage>
        <taxon>unclassified sequences</taxon>
        <taxon>metagenomes</taxon>
        <taxon>ecological metagenomes</taxon>
    </lineage>
</organism>
<comment type="caution">
    <text evidence="3">The sequence shown here is derived from an EMBL/GenBank/DDBJ whole genome shotgun (WGS) entry which is preliminary data.</text>
</comment>
<evidence type="ECO:0000313" key="3">
    <source>
        <dbReference type="EMBL" id="GAG05630.1"/>
    </source>
</evidence>
<dbReference type="AlphaFoldDB" id="X0UJ47"/>
<dbReference type="Gene3D" id="1.25.40.10">
    <property type="entry name" value="Tetratricopeptide repeat domain"/>
    <property type="match status" value="2"/>
</dbReference>
<dbReference type="SMART" id="SM00028">
    <property type="entry name" value="TPR"/>
    <property type="match status" value="2"/>
</dbReference>